<dbReference type="AlphaFoldDB" id="A0A5J4N5H3"/>
<reference evidence="5 6" key="1">
    <citation type="journal article" date="2019" name="Gigascience">
        <title>Whole-genome sequence of the oriental lung fluke Paragonimus westermani.</title>
        <authorList>
            <person name="Oey H."/>
            <person name="Zakrzewski M."/>
            <person name="Narain K."/>
            <person name="Devi K.R."/>
            <person name="Agatsuma T."/>
            <person name="Nawaratna S."/>
            <person name="Gobert G.N."/>
            <person name="Jones M.K."/>
            <person name="Ragan M.A."/>
            <person name="McManus D.P."/>
            <person name="Krause L."/>
        </authorList>
    </citation>
    <scope>NUCLEOTIDE SEQUENCE [LARGE SCALE GENOMIC DNA]</scope>
    <source>
        <strain evidence="5 6">IND2009</strain>
    </source>
</reference>
<feature type="non-terminal residue" evidence="5">
    <location>
        <position position="190"/>
    </location>
</feature>
<keyword evidence="4" id="KW-0472">Membrane</keyword>
<evidence type="ECO:0000313" key="5">
    <source>
        <dbReference type="EMBL" id="KAA3670772.1"/>
    </source>
</evidence>
<keyword evidence="2" id="KW-0812">Transmembrane</keyword>
<evidence type="ECO:0000256" key="1">
    <source>
        <dbReference type="ARBA" id="ARBA00004141"/>
    </source>
</evidence>
<name>A0A5J4N5H3_9TREM</name>
<accession>A0A5J4N5H3</accession>
<gene>
    <name evidence="5" type="ORF">DEA37_0007852</name>
</gene>
<evidence type="ECO:0008006" key="7">
    <source>
        <dbReference type="Google" id="ProtNLM"/>
    </source>
</evidence>
<comment type="caution">
    <text evidence="5">The sequence shown here is derived from an EMBL/GenBank/DDBJ whole genome shotgun (WGS) entry which is preliminary data.</text>
</comment>
<comment type="subcellular location">
    <subcellularLocation>
        <location evidence="1">Membrane</location>
        <topology evidence="1">Multi-pass membrane protein</topology>
    </subcellularLocation>
</comment>
<evidence type="ECO:0000313" key="6">
    <source>
        <dbReference type="Proteomes" id="UP000324629"/>
    </source>
</evidence>
<evidence type="ECO:0000256" key="3">
    <source>
        <dbReference type="ARBA" id="ARBA00022989"/>
    </source>
</evidence>
<dbReference type="GO" id="GO:0005739">
    <property type="term" value="C:mitochondrion"/>
    <property type="evidence" value="ECO:0007669"/>
    <property type="project" value="TreeGrafter"/>
</dbReference>
<dbReference type="Proteomes" id="UP000324629">
    <property type="component" value="Unassembled WGS sequence"/>
</dbReference>
<sequence length="190" mass="20906">MHIFYLCLSSANEMLFRATLQILQIFPNHPKLNVSTLNKNGLLVMRSILKYWLCVYSLPGQSFAVRSFQTRTSLSGSFGRPRTENWAARVVQGLSEIERSLLLRELTKYKCPPTQGVDVATTGGVSRPVSSSHTRLVFLANGLPFIGFGFLDNCIMIVAGEYIDLSFSSVFGLSTMAAAGLGNWISDLCG</sequence>
<dbReference type="PANTHER" id="PTHR21706:SF15">
    <property type="entry name" value="TRANSMEMBRANE PROTEIN 65"/>
    <property type="match status" value="1"/>
</dbReference>
<dbReference type="Pfam" id="PF10507">
    <property type="entry name" value="TMEM65"/>
    <property type="match status" value="1"/>
</dbReference>
<keyword evidence="6" id="KW-1185">Reference proteome</keyword>
<evidence type="ECO:0000256" key="4">
    <source>
        <dbReference type="ARBA" id="ARBA00023136"/>
    </source>
</evidence>
<dbReference type="EMBL" id="QNGE01008400">
    <property type="protein sequence ID" value="KAA3670772.1"/>
    <property type="molecule type" value="Genomic_DNA"/>
</dbReference>
<proteinExistence type="predicted"/>
<dbReference type="GO" id="GO:0016020">
    <property type="term" value="C:membrane"/>
    <property type="evidence" value="ECO:0007669"/>
    <property type="project" value="UniProtKB-SubCell"/>
</dbReference>
<organism evidence="5 6">
    <name type="scientific">Paragonimus westermani</name>
    <dbReference type="NCBI Taxonomy" id="34504"/>
    <lineage>
        <taxon>Eukaryota</taxon>
        <taxon>Metazoa</taxon>
        <taxon>Spiralia</taxon>
        <taxon>Lophotrochozoa</taxon>
        <taxon>Platyhelminthes</taxon>
        <taxon>Trematoda</taxon>
        <taxon>Digenea</taxon>
        <taxon>Plagiorchiida</taxon>
        <taxon>Troglotremata</taxon>
        <taxon>Troglotrematidae</taxon>
        <taxon>Paragonimus</taxon>
    </lineage>
</organism>
<keyword evidence="3" id="KW-1133">Transmembrane helix</keyword>
<protein>
    <recommendedName>
        <fullName evidence="7">Transmembrane protein 65</fullName>
    </recommendedName>
</protein>
<dbReference type="InterPro" id="IPR019537">
    <property type="entry name" value="TMEM65"/>
</dbReference>
<evidence type="ECO:0000256" key="2">
    <source>
        <dbReference type="ARBA" id="ARBA00022692"/>
    </source>
</evidence>
<dbReference type="PANTHER" id="PTHR21706">
    <property type="entry name" value="TRANSMEMBRANE PROTEIN 65"/>
    <property type="match status" value="1"/>
</dbReference>